<name>A0ABT3MYL1_9GAMM</name>
<evidence type="ECO:0000256" key="7">
    <source>
        <dbReference type="ARBA" id="ARBA00023136"/>
    </source>
</evidence>
<comment type="function">
    <text evidence="8">The phosphoenolpyruvate-dependent sugar phosphotransferase system (PTS), a major carbohydrate active -transport system, catalyzes the phosphorylation of incoming sugar substrates concomitant with their translocation across the cell membrane.</text>
</comment>
<evidence type="ECO:0000313" key="11">
    <source>
        <dbReference type="EMBL" id="MCW7554466.1"/>
    </source>
</evidence>
<dbReference type="InterPro" id="IPR051088">
    <property type="entry name" value="PTS_Sugar-EIIC/EIIB"/>
</dbReference>
<feature type="transmembrane region" description="Helical" evidence="9">
    <location>
        <begin position="294"/>
        <end position="314"/>
    </location>
</feature>
<reference evidence="11 12" key="1">
    <citation type="submission" date="2022-10" db="EMBL/GenBank/DDBJ databases">
        <title>High-quality genome sequences of two octocoral-associated bacteria, Endozoicomonas euniceicola EF212 and Endozoicomonas gorgoniicola PS125.</title>
        <authorList>
            <person name="Chiou Y.-J."/>
            <person name="Chen Y.-H."/>
        </authorList>
    </citation>
    <scope>NUCLEOTIDE SEQUENCE [LARGE SCALE GENOMIC DNA]</scope>
    <source>
        <strain evidence="11 12">PS125</strain>
    </source>
</reference>
<proteinExistence type="predicted"/>
<comment type="subcellular location">
    <subcellularLocation>
        <location evidence="1">Cell membrane</location>
        <topology evidence="1">Multi-pass membrane protein</topology>
    </subcellularLocation>
</comment>
<evidence type="ECO:0000256" key="9">
    <source>
        <dbReference type="SAM" id="Phobius"/>
    </source>
</evidence>
<feature type="transmembrane region" description="Helical" evidence="9">
    <location>
        <begin position="349"/>
        <end position="369"/>
    </location>
</feature>
<dbReference type="EMBL" id="JAPFCC010000001">
    <property type="protein sequence ID" value="MCW7554466.1"/>
    <property type="molecule type" value="Genomic_DNA"/>
</dbReference>
<evidence type="ECO:0000313" key="12">
    <source>
        <dbReference type="Proteomes" id="UP001209854"/>
    </source>
</evidence>
<feature type="transmembrane region" description="Helical" evidence="9">
    <location>
        <begin position="147"/>
        <end position="165"/>
    </location>
</feature>
<dbReference type="RefSeq" id="WP_262564221.1">
    <property type="nucleotide sequence ID" value="NZ_JAPFCC010000001.1"/>
</dbReference>
<dbReference type="Pfam" id="PF02378">
    <property type="entry name" value="PTS_EIIC"/>
    <property type="match status" value="1"/>
</dbReference>
<keyword evidence="6 9" id="KW-1133">Transmembrane helix</keyword>
<gene>
    <name evidence="11" type="ORF">NX722_17925</name>
</gene>
<dbReference type="NCBIfam" id="TIGR00410">
    <property type="entry name" value="lacE"/>
    <property type="match status" value="1"/>
</dbReference>
<keyword evidence="5 9" id="KW-0812">Transmembrane</keyword>
<sequence length="447" mass="48175">MSKSRGFEKLMAGMEKHLLPMADKLGNIKYLAAVRDGMINAMPFLIVGSLLLLLLNIPVTDPESVIYVEWYANLMATHKAKWLQPFYASLGMASIFISFGIGSNLAKLYKLPTTPGGFLAMFAFFIVAAPVDGWPPMVQARFLDTNGMFTAIVFSIFAVEVYRFMTSKGMTIRLPEQVPPAIARSFEALTPVIALMLILQPMNLFVASLGEGGMLIPELVTKLFAPMVSAIDTLPGLLMLVFGFHILWFFGMHGTNILGGIAAPVALANFQANNAAFVAGVAAPTIYAGSFLDMFVMIGGIGSTLGLAIAMSLSKNAHLKSIGRISIAPGIFQINEPVMFGTPIVMNPILGIPFLVVPLVSTVIAYFAAYHNLVGRVVTLVPWTTPAPVSALLATNFSLTALILSLFLLAFSTLAYMPFLKMYAKTLEADQKQEEVNAIESSEPATA</sequence>
<keyword evidence="4 8" id="KW-0762">Sugar transport</keyword>
<evidence type="ECO:0000256" key="1">
    <source>
        <dbReference type="ARBA" id="ARBA00004651"/>
    </source>
</evidence>
<dbReference type="InterPro" id="IPR004501">
    <property type="entry name" value="PTS_EIIC_3"/>
</dbReference>
<dbReference type="PANTHER" id="PTHR33989">
    <property type="match status" value="1"/>
</dbReference>
<feature type="transmembrane region" description="Helical" evidence="9">
    <location>
        <begin position="118"/>
        <end position="135"/>
    </location>
</feature>
<keyword evidence="3 8" id="KW-1003">Cell membrane</keyword>
<feature type="transmembrane region" description="Helical" evidence="9">
    <location>
        <begin position="227"/>
        <end position="250"/>
    </location>
</feature>
<evidence type="ECO:0000259" key="10">
    <source>
        <dbReference type="PROSITE" id="PS51105"/>
    </source>
</evidence>
<dbReference type="InterPro" id="IPR004796">
    <property type="entry name" value="PTS_IIC_cello"/>
</dbReference>
<dbReference type="Proteomes" id="UP001209854">
    <property type="component" value="Unassembled WGS sequence"/>
</dbReference>
<feature type="transmembrane region" description="Helical" evidence="9">
    <location>
        <begin position="186"/>
        <end position="207"/>
    </location>
</feature>
<evidence type="ECO:0000256" key="4">
    <source>
        <dbReference type="ARBA" id="ARBA00022597"/>
    </source>
</evidence>
<protein>
    <recommendedName>
        <fullName evidence="8">Permease IIC component</fullName>
    </recommendedName>
</protein>
<dbReference type="PROSITE" id="PS51105">
    <property type="entry name" value="PTS_EIIC_TYPE_3"/>
    <property type="match status" value="1"/>
</dbReference>
<dbReference type="InterPro" id="IPR003352">
    <property type="entry name" value="PTS_EIIC"/>
</dbReference>
<organism evidence="11 12">
    <name type="scientific">Endozoicomonas gorgoniicola</name>
    <dbReference type="NCBI Taxonomy" id="1234144"/>
    <lineage>
        <taxon>Bacteria</taxon>
        <taxon>Pseudomonadati</taxon>
        <taxon>Pseudomonadota</taxon>
        <taxon>Gammaproteobacteria</taxon>
        <taxon>Oceanospirillales</taxon>
        <taxon>Endozoicomonadaceae</taxon>
        <taxon>Endozoicomonas</taxon>
    </lineage>
</organism>
<accession>A0ABT3MYL1</accession>
<dbReference type="PIRSF" id="PIRSF006351">
    <property type="entry name" value="PTS_EIIC-Cellobiose"/>
    <property type="match status" value="1"/>
</dbReference>
<feature type="transmembrane region" description="Helical" evidence="9">
    <location>
        <begin position="257"/>
        <end position="282"/>
    </location>
</feature>
<evidence type="ECO:0000256" key="8">
    <source>
        <dbReference type="PIRNR" id="PIRNR006351"/>
    </source>
</evidence>
<evidence type="ECO:0000256" key="2">
    <source>
        <dbReference type="ARBA" id="ARBA00022448"/>
    </source>
</evidence>
<comment type="caution">
    <text evidence="11">The sequence shown here is derived from an EMBL/GenBank/DDBJ whole genome shotgun (WGS) entry which is preliminary data.</text>
</comment>
<dbReference type="PANTHER" id="PTHR33989:SF4">
    <property type="entry name" value="PTS SYSTEM N,N'-DIACETYLCHITOBIOSE-SPECIFIC EIIC COMPONENT"/>
    <property type="match status" value="1"/>
</dbReference>
<feature type="transmembrane region" description="Helical" evidence="9">
    <location>
        <begin position="86"/>
        <end position="106"/>
    </location>
</feature>
<keyword evidence="12" id="KW-1185">Reference proteome</keyword>
<evidence type="ECO:0000256" key="3">
    <source>
        <dbReference type="ARBA" id="ARBA00022475"/>
    </source>
</evidence>
<feature type="transmembrane region" description="Helical" evidence="9">
    <location>
        <begin position="389"/>
        <end position="416"/>
    </location>
</feature>
<keyword evidence="2 8" id="KW-0813">Transport</keyword>
<keyword evidence="7 8" id="KW-0472">Membrane</keyword>
<evidence type="ECO:0000256" key="6">
    <source>
        <dbReference type="ARBA" id="ARBA00022989"/>
    </source>
</evidence>
<feature type="domain" description="PTS EIIC type-3" evidence="10">
    <location>
        <begin position="14"/>
        <end position="419"/>
    </location>
</feature>
<evidence type="ECO:0000256" key="5">
    <source>
        <dbReference type="ARBA" id="ARBA00022692"/>
    </source>
</evidence>